<dbReference type="STRING" id="1324957.K933_06787"/>
<dbReference type="PANTHER" id="PTHR48079">
    <property type="entry name" value="PROTEIN YEEZ"/>
    <property type="match status" value="1"/>
</dbReference>
<dbReference type="AlphaFoldDB" id="V4J0A1"/>
<dbReference type="Pfam" id="PF01370">
    <property type="entry name" value="Epimerase"/>
    <property type="match status" value="1"/>
</dbReference>
<dbReference type="CDD" id="cd05266">
    <property type="entry name" value="SDR_a4"/>
    <property type="match status" value="1"/>
</dbReference>
<dbReference type="GO" id="GO:0005737">
    <property type="term" value="C:cytoplasm"/>
    <property type="evidence" value="ECO:0007669"/>
    <property type="project" value="TreeGrafter"/>
</dbReference>
<dbReference type="InterPro" id="IPR051783">
    <property type="entry name" value="NAD(P)-dependent_oxidoreduct"/>
</dbReference>
<organism evidence="3 4">
    <name type="scientific">Candidatus Halobonum tyrrellensis G22</name>
    <dbReference type="NCBI Taxonomy" id="1324957"/>
    <lineage>
        <taxon>Archaea</taxon>
        <taxon>Methanobacteriati</taxon>
        <taxon>Methanobacteriota</taxon>
        <taxon>Stenosarchaea group</taxon>
        <taxon>Halobacteria</taxon>
        <taxon>Halobacteriales</taxon>
        <taxon>Haloferacaceae</taxon>
        <taxon>Candidatus Halobonum</taxon>
    </lineage>
</organism>
<dbReference type="GO" id="GO:0004029">
    <property type="term" value="F:aldehyde dehydrogenase (NAD+) activity"/>
    <property type="evidence" value="ECO:0007669"/>
    <property type="project" value="TreeGrafter"/>
</dbReference>
<dbReference type="EMBL" id="ASGZ01000022">
    <property type="protein sequence ID" value="ESP88862.1"/>
    <property type="molecule type" value="Genomic_DNA"/>
</dbReference>
<comment type="caution">
    <text evidence="3">The sequence shown here is derived from an EMBL/GenBank/DDBJ whole genome shotgun (WGS) entry which is preliminary data.</text>
</comment>
<dbReference type="InterPro" id="IPR001509">
    <property type="entry name" value="Epimerase_deHydtase"/>
</dbReference>
<name>V4J0A1_9EURY</name>
<sequence>MAGDTDDADGDADDTDGDADDTDGGGVDVAIVGCGYVGLELGRQLREAGRRVAGVRRSDEGLAAVREAGLEAVRADATDPDSLAALPDAEAVVFAASSGGRGADAARRVYVDGLRNVLAAYGGRADPPDRLVYTSSTGVYGDHDGDWVDEGTPLDPTTEKTEVLVEAERVALAAGDEHGIDGTVVRFAGLYGPDRYRLDRYLDGPVTAGYLNMLHRDDAAGAVAFLLERDLARGEAVLAVDDEPADKWAFADWLADECGVAEPEKRTAEERIAAGDLSAAAARRVRTSKRCSNELLRELGYEFRFPTYREGYRAAIEAYRRETGSAAD</sequence>
<feature type="domain" description="NAD-dependent epimerase/dehydratase" evidence="2">
    <location>
        <begin position="32"/>
        <end position="197"/>
    </location>
</feature>
<dbReference type="Proteomes" id="UP000017840">
    <property type="component" value="Unassembled WGS sequence"/>
</dbReference>
<accession>V4J0A1</accession>
<proteinExistence type="predicted"/>
<evidence type="ECO:0000259" key="2">
    <source>
        <dbReference type="Pfam" id="PF01370"/>
    </source>
</evidence>
<dbReference type="PATRIC" id="fig|1324957.4.peg.1372"/>
<feature type="region of interest" description="Disordered" evidence="1">
    <location>
        <begin position="1"/>
        <end position="25"/>
    </location>
</feature>
<reference evidence="3 4" key="1">
    <citation type="journal article" date="2013" name="Genome Announc.">
        <title>Draft Genome Sequence of 'Candidatus Halobonum tyrrellensis' Strain G22, Isolated from the Hypersaline Waters of Lake Tyrrell, Australia.</title>
        <authorList>
            <person name="Ugalde J.A."/>
            <person name="Narasingarao P."/>
            <person name="Kuo S."/>
            <person name="Podell S."/>
            <person name="Allen E.E."/>
        </authorList>
    </citation>
    <scope>NUCLEOTIDE SEQUENCE [LARGE SCALE GENOMIC DNA]</scope>
    <source>
        <strain evidence="3 4">G22</strain>
    </source>
</reference>
<dbReference type="eggNOG" id="arCOG03095">
    <property type="taxonomic scope" value="Archaea"/>
</dbReference>
<dbReference type="InterPro" id="IPR036291">
    <property type="entry name" value="NAD(P)-bd_dom_sf"/>
</dbReference>
<gene>
    <name evidence="3" type="ORF">K933_06787</name>
</gene>
<protein>
    <submittedName>
        <fullName evidence="3">NAD-dependent epimerase/dehydratase</fullName>
    </submittedName>
</protein>
<dbReference type="Gene3D" id="3.40.50.720">
    <property type="entry name" value="NAD(P)-binding Rossmann-like Domain"/>
    <property type="match status" value="1"/>
</dbReference>
<dbReference type="OrthoDB" id="312526at2157"/>
<feature type="compositionally biased region" description="Acidic residues" evidence="1">
    <location>
        <begin position="1"/>
        <end position="23"/>
    </location>
</feature>
<evidence type="ECO:0000313" key="4">
    <source>
        <dbReference type="Proteomes" id="UP000017840"/>
    </source>
</evidence>
<evidence type="ECO:0000256" key="1">
    <source>
        <dbReference type="SAM" id="MobiDB-lite"/>
    </source>
</evidence>
<dbReference type="SUPFAM" id="SSF51735">
    <property type="entry name" value="NAD(P)-binding Rossmann-fold domains"/>
    <property type="match status" value="1"/>
</dbReference>
<dbReference type="PANTHER" id="PTHR48079:SF6">
    <property type="entry name" value="NAD(P)-BINDING DOMAIN-CONTAINING PROTEIN-RELATED"/>
    <property type="match status" value="1"/>
</dbReference>
<evidence type="ECO:0000313" key="3">
    <source>
        <dbReference type="EMBL" id="ESP88862.1"/>
    </source>
</evidence>
<keyword evidence="4" id="KW-1185">Reference proteome</keyword>
<dbReference type="RefSeq" id="WP_023393944.1">
    <property type="nucleotide sequence ID" value="NZ_ASGZ01000022.1"/>
</dbReference>